<feature type="coiled-coil region" evidence="1">
    <location>
        <begin position="153"/>
        <end position="261"/>
    </location>
</feature>
<accession>A0AAV5S7N0</accession>
<feature type="non-terminal residue" evidence="3">
    <location>
        <position position="378"/>
    </location>
</feature>
<evidence type="ECO:0000313" key="3">
    <source>
        <dbReference type="EMBL" id="GMS78956.1"/>
    </source>
</evidence>
<reference evidence="3" key="1">
    <citation type="submission" date="2023-10" db="EMBL/GenBank/DDBJ databases">
        <title>Genome assembly of Pristionchus species.</title>
        <authorList>
            <person name="Yoshida K."/>
            <person name="Sommer R.J."/>
        </authorList>
    </citation>
    <scope>NUCLEOTIDE SEQUENCE</scope>
    <source>
        <strain evidence="3">RS0144</strain>
    </source>
</reference>
<dbReference type="AlphaFoldDB" id="A0AAV5S7N0"/>
<proteinExistence type="predicted"/>
<keyword evidence="1" id="KW-0175">Coiled coil</keyword>
<organism evidence="3 4">
    <name type="scientific">Pristionchus entomophagus</name>
    <dbReference type="NCBI Taxonomy" id="358040"/>
    <lineage>
        <taxon>Eukaryota</taxon>
        <taxon>Metazoa</taxon>
        <taxon>Ecdysozoa</taxon>
        <taxon>Nematoda</taxon>
        <taxon>Chromadorea</taxon>
        <taxon>Rhabditida</taxon>
        <taxon>Rhabditina</taxon>
        <taxon>Diplogasteromorpha</taxon>
        <taxon>Diplogasteroidea</taxon>
        <taxon>Neodiplogasteridae</taxon>
        <taxon>Pristionchus</taxon>
    </lineage>
</organism>
<comment type="caution">
    <text evidence="3">The sequence shown here is derived from an EMBL/GenBank/DDBJ whole genome shotgun (WGS) entry which is preliminary data.</text>
</comment>
<feature type="coiled-coil region" evidence="1">
    <location>
        <begin position="294"/>
        <end position="321"/>
    </location>
</feature>
<dbReference type="EMBL" id="BTSX01000001">
    <property type="protein sequence ID" value="GMS78956.1"/>
    <property type="molecule type" value="Genomic_DNA"/>
</dbReference>
<evidence type="ECO:0000256" key="2">
    <source>
        <dbReference type="SAM" id="MobiDB-lite"/>
    </source>
</evidence>
<evidence type="ECO:0000313" key="4">
    <source>
        <dbReference type="Proteomes" id="UP001432027"/>
    </source>
</evidence>
<feature type="region of interest" description="Disordered" evidence="2">
    <location>
        <begin position="1"/>
        <end position="55"/>
    </location>
</feature>
<feature type="compositionally biased region" description="Basic residues" evidence="2">
    <location>
        <begin position="27"/>
        <end position="44"/>
    </location>
</feature>
<name>A0AAV5S7N0_9BILA</name>
<gene>
    <name evidence="3" type="ORF">PENTCL1PPCAC_1131</name>
</gene>
<feature type="non-terminal residue" evidence="3">
    <location>
        <position position="1"/>
    </location>
</feature>
<sequence length="378" mass="43667">HQRVSIMSHGGNNVEIYIDESSDDDRRHRRSSKHKKKSHRRRSRSFSSSPAPAPVVGHNIHVNPIIAHTIADAQMLQQRVAAQDIQIHHMGAELASAHARINVLDGQLNLVSQEKMLLEARCTPLEQQNARLIEQLDETKQVLQVLEPAVTSYQKANENLTKERNEIAMKEKVASDEAKAAKNAYQSAKEQAEFVGKRNEVLARKCEEVMMRNKQLEEDKDHLIKEANRYRIHAEEMAKAITELKRRAEVAEKERSTMAGERQTLLDREGVWRTEKAEMEKKIIYKESQIRSQKRQHDEDLDKEKNRYTKLEAKYREQDSSFASEAAVNSVKTAIDVMRASLEEQFNMMKRRIGDDIEIEVYAPFSRLRSPSPIDRKR</sequence>
<evidence type="ECO:0000256" key="1">
    <source>
        <dbReference type="SAM" id="Coils"/>
    </source>
</evidence>
<keyword evidence="4" id="KW-1185">Reference proteome</keyword>
<dbReference type="Proteomes" id="UP001432027">
    <property type="component" value="Unassembled WGS sequence"/>
</dbReference>
<protein>
    <submittedName>
        <fullName evidence="3">Uncharacterized protein</fullName>
    </submittedName>
</protein>